<dbReference type="Pfam" id="PF05193">
    <property type="entry name" value="Peptidase_M16_C"/>
    <property type="match status" value="1"/>
</dbReference>
<comment type="caution">
    <text evidence="2">The sequence shown here is derived from an EMBL/GenBank/DDBJ whole genome shotgun (WGS) entry which is preliminary data.</text>
</comment>
<proteinExistence type="predicted"/>
<name>A0A7X6KVD1_9CELL</name>
<sequence>MTVQHEPARTELSGIRTLWAQVPGDARGFLVFGVGQRDLPPELTGLHHLVEHLVMRRVGRVATEHNASSSPDSMVFYAAGCDEDVSDFLRRVGDAVAGLATVTEEEVAAERATIVTEIGAEGVYATADGFSHRWGPTGLGAIDLGHAALPALTAADVHAFAAHWLTTGNARLVFSTRPPEGLSAAVPPGPVPARTPEPAPLPGPTPAFAVGTGETLGLSFLVDAPVQRRQLAATVLEEAMTRRLRLERGLVYAVELVALWTGPESAHWSLMLDPQDTAVDETVLLARQVLADLVAHGPDQELLDHARATLRARLRSTDTALTALITTAENELRGWPTPTTADLLAALEIGTADQVREVLGGIAGTLLLVVPGRVGLLPETEEALEGLGLTPRPGLSHYRGMSTKEIRADLVTDGNPDGPGSLFDVRTSIHRGKFWSPWRGIDLAIGRNQLVLIDIAARIRVEDIALVGRDDDGAWEVVTWQGGVVSIVTGGFRGAQKPWDRFVAGLPDRVIRHKTGFPARPAAD</sequence>
<protein>
    <submittedName>
        <fullName evidence="2">Insulinase family protein</fullName>
    </submittedName>
</protein>
<evidence type="ECO:0000259" key="1">
    <source>
        <dbReference type="Pfam" id="PF05193"/>
    </source>
</evidence>
<evidence type="ECO:0000313" key="2">
    <source>
        <dbReference type="EMBL" id="NKY22800.1"/>
    </source>
</evidence>
<gene>
    <name evidence="2" type="ORF">HGA03_09005</name>
</gene>
<dbReference type="AlphaFoldDB" id="A0A7X6KVD1"/>
<keyword evidence="3" id="KW-1185">Reference proteome</keyword>
<dbReference type="Gene3D" id="3.30.830.10">
    <property type="entry name" value="Metalloenzyme, LuxS/M16 peptidase-like"/>
    <property type="match status" value="2"/>
</dbReference>
<evidence type="ECO:0000313" key="3">
    <source>
        <dbReference type="Proteomes" id="UP000581206"/>
    </source>
</evidence>
<dbReference type="RefSeq" id="WP_168629899.1">
    <property type="nucleotide sequence ID" value="NZ_BONL01000007.1"/>
</dbReference>
<accession>A0A7X6KVD1</accession>
<reference evidence="2 3" key="1">
    <citation type="submission" date="2020-04" db="EMBL/GenBank/DDBJ databases">
        <title>MicrobeNet Type strains.</title>
        <authorList>
            <person name="Nicholson A.C."/>
        </authorList>
    </citation>
    <scope>NUCLEOTIDE SEQUENCE [LARGE SCALE GENOMIC DNA]</scope>
    <source>
        <strain evidence="2 3">ATCC BAA-788</strain>
    </source>
</reference>
<organism evidence="2 3">
    <name type="scientific">Cellulomonas denverensis</name>
    <dbReference type="NCBI Taxonomy" id="264297"/>
    <lineage>
        <taxon>Bacteria</taxon>
        <taxon>Bacillati</taxon>
        <taxon>Actinomycetota</taxon>
        <taxon>Actinomycetes</taxon>
        <taxon>Micrococcales</taxon>
        <taxon>Cellulomonadaceae</taxon>
        <taxon>Cellulomonas</taxon>
    </lineage>
</organism>
<dbReference type="SUPFAM" id="SSF63411">
    <property type="entry name" value="LuxS/MPP-like metallohydrolase"/>
    <property type="match status" value="2"/>
</dbReference>
<dbReference type="InterPro" id="IPR011249">
    <property type="entry name" value="Metalloenz_LuxS/M16"/>
</dbReference>
<dbReference type="EMBL" id="JAAXOX010000003">
    <property type="protein sequence ID" value="NKY22800.1"/>
    <property type="molecule type" value="Genomic_DNA"/>
</dbReference>
<dbReference type="GO" id="GO:0046872">
    <property type="term" value="F:metal ion binding"/>
    <property type="evidence" value="ECO:0007669"/>
    <property type="project" value="InterPro"/>
</dbReference>
<dbReference type="InterPro" id="IPR007863">
    <property type="entry name" value="Peptidase_M16_C"/>
</dbReference>
<dbReference type="Proteomes" id="UP000581206">
    <property type="component" value="Unassembled WGS sequence"/>
</dbReference>
<feature type="domain" description="Peptidase M16 C-terminal" evidence="1">
    <location>
        <begin position="155"/>
        <end position="310"/>
    </location>
</feature>